<dbReference type="InterPro" id="IPR014001">
    <property type="entry name" value="Helicase_ATP-bd"/>
</dbReference>
<reference evidence="7" key="1">
    <citation type="journal article" date="2020" name="New Phytol.">
        <title>Comparative genomics reveals dynamic genome evolution in host specialist ectomycorrhizal fungi.</title>
        <authorList>
            <person name="Lofgren L.A."/>
            <person name="Nguyen N.H."/>
            <person name="Vilgalys R."/>
            <person name="Ruytinx J."/>
            <person name="Liao H.L."/>
            <person name="Branco S."/>
            <person name="Kuo A."/>
            <person name="LaButti K."/>
            <person name="Lipzen A."/>
            <person name="Andreopoulos W."/>
            <person name="Pangilinan J."/>
            <person name="Riley R."/>
            <person name="Hundley H."/>
            <person name="Na H."/>
            <person name="Barry K."/>
            <person name="Grigoriev I.V."/>
            <person name="Stajich J.E."/>
            <person name="Kennedy P.G."/>
        </authorList>
    </citation>
    <scope>NUCLEOTIDE SEQUENCE</scope>
    <source>
        <strain evidence="7">DOB743</strain>
    </source>
</reference>
<evidence type="ECO:0000259" key="5">
    <source>
        <dbReference type="PROSITE" id="PS51192"/>
    </source>
</evidence>
<dbReference type="GO" id="GO:0006281">
    <property type="term" value="P:DNA repair"/>
    <property type="evidence" value="ECO:0007669"/>
    <property type="project" value="TreeGrafter"/>
</dbReference>
<feature type="domain" description="Helicase ATP-binding" evidence="5">
    <location>
        <begin position="419"/>
        <end position="641"/>
    </location>
</feature>
<dbReference type="InterPro" id="IPR001650">
    <property type="entry name" value="Helicase_C-like"/>
</dbReference>
<dbReference type="OrthoDB" id="3270319at2759"/>
<sequence>MPTITMPGALLALSAPSHAEQVDSTDAVILAEAGNIPWCWPIWQQRTMLGSTPLSVNVTEDTPNAWKSFEVHQAVLTFANNFWAVEDAAQVDYIKKDRPDNDNKGRQHWLDYCHTNWSNWKINGTVDAVLAERGLDPYSVMKRLKVANLPDLATSQVALAYSGLAEALFGPESFTEDGVALKEPVRRFLDALAAHHWAKNRKSIARERGRLGKLKSKVDETWKEFSSMAEQSKCLDTERIRTWLKDVDGLTKILTRYGDRESLKQLSEQQETLSDLLQGLGIDVQGGSKYRLPKSLRQALSFLATQQDIALLTASIHDQLKLCDPNSMPAESVPEFDLDATDDCDFQWSEGVEQYNDMSEDDLWTILGLPERQIPFFNLLHDPYGNCDPWTEDGQAWLKENGEPLALRWHQLVGLVKMVKNAFCGMPVLLMDEVGLGKTIQVTALIAVLSFYREFYVVHNRFPGKIAVKQWRSDSPNLPNLPVMLVVPANLVPQFTSELHRFLQRGTFDVLPYLATWSSRRTWWDDIWSRSMQPEGRRIVITTPKALESDCDRIFEANNLSPTKHPRQKTNYTADAPSTAYGREFLLGLADEAHNYRNIKKGYWAIFCLRSLCQAIVAMTATPITSRPLDVWNIGRCLGLELFGSTYDDEALKMVRQLRAAAAKDRKRFQQGDRIATIIMGTVKGNTDVEVPSLYRSQMLTWIGVIRERFTGIVIRRTIWSVDNHGTRISGLAPFQEHNLLVKLYSHEVDNLECIAKDLVEEGGARAAKFASGSDFYMRVRRALLHPSCNTGYPWANPSNLEEWKKDPSRKLDVLAQVICWHQGLDNRPPLHVVDDSLTASSTNPDVATSIAHSTPCDKIIVYCAFPSSYTQVLKVLELNSVRTLQMHGKLSMSARTDIISQFKSSGRDGPRVLIMSNIGLTGLNLPCANILIIVVSIRFSSTLPPIPWLFFPMLMQLQDSLWSATDEGQLIGRIYRPPQPKTVHIYRIVAADTQDVFLNNISFSKAAILDAFTGATPSLRSLFNDDDGVEELNALPEIDGVQLEKGKPKSKMRKASSSSTKKGGRAQGSKGADPSSRRLSKKLREKSLAPSSFIVHDKQSNLPLIARGVQSSVIVAVDTGTKSGNLQSDSLEQSPLCPEASPRLKAPPALSAVVNHCNAESGDIMPLEAPACIASEDDVSKGSANEEFQQANATQVNASQRCQDSRIILPLKRAADSSLENRASKVQKSAAASGGDCDTSTFLTNLQQRGIEVEQLFAFLKSLPSKCNFLYSAVYASNIFGITDSSSQNPDHPLASFIPGLSVATGLSAPAPLNPTSSRK</sequence>
<name>A0A9P6ZFK2_9AGAM</name>
<dbReference type="CDD" id="cd18793">
    <property type="entry name" value="SF2_C_SNF"/>
    <property type="match status" value="1"/>
</dbReference>
<dbReference type="EMBL" id="JABBWD010000184">
    <property type="protein sequence ID" value="KAG1763002.1"/>
    <property type="molecule type" value="Genomic_DNA"/>
</dbReference>
<dbReference type="InterPro" id="IPR038718">
    <property type="entry name" value="SNF2-like_sf"/>
</dbReference>
<dbReference type="InterPro" id="IPR027417">
    <property type="entry name" value="P-loop_NTPase"/>
</dbReference>
<dbReference type="Gene3D" id="3.40.50.10810">
    <property type="entry name" value="Tandem AAA-ATPase domain"/>
    <property type="match status" value="1"/>
</dbReference>
<feature type="domain" description="Helicase C-terminal" evidence="6">
    <location>
        <begin position="833"/>
        <end position="1024"/>
    </location>
</feature>
<evidence type="ECO:0000313" key="7">
    <source>
        <dbReference type="EMBL" id="KAG1763002.1"/>
    </source>
</evidence>
<dbReference type="Gene3D" id="3.40.50.300">
    <property type="entry name" value="P-loop containing nucleotide triphosphate hydrolases"/>
    <property type="match status" value="1"/>
</dbReference>
<dbReference type="GO" id="GO:0005524">
    <property type="term" value="F:ATP binding"/>
    <property type="evidence" value="ECO:0007669"/>
    <property type="project" value="UniProtKB-KW"/>
</dbReference>
<accession>A0A9P6ZFK2</accession>
<keyword evidence="8" id="KW-1185">Reference proteome</keyword>
<protein>
    <submittedName>
        <fullName evidence="7">P-loop containing nucleoside triphosphate hydrolase protein</fullName>
    </submittedName>
</protein>
<dbReference type="Pfam" id="PF00176">
    <property type="entry name" value="SNF2-rel_dom"/>
    <property type="match status" value="1"/>
</dbReference>
<dbReference type="PROSITE" id="PS51192">
    <property type="entry name" value="HELICASE_ATP_BIND_1"/>
    <property type="match status" value="1"/>
</dbReference>
<organism evidence="7 8">
    <name type="scientific">Suillus placidus</name>
    <dbReference type="NCBI Taxonomy" id="48579"/>
    <lineage>
        <taxon>Eukaryota</taxon>
        <taxon>Fungi</taxon>
        <taxon>Dikarya</taxon>
        <taxon>Basidiomycota</taxon>
        <taxon>Agaricomycotina</taxon>
        <taxon>Agaricomycetes</taxon>
        <taxon>Agaricomycetidae</taxon>
        <taxon>Boletales</taxon>
        <taxon>Suillineae</taxon>
        <taxon>Suillaceae</taxon>
        <taxon>Suillus</taxon>
    </lineage>
</organism>
<evidence type="ECO:0000256" key="3">
    <source>
        <dbReference type="ARBA" id="ARBA00022840"/>
    </source>
</evidence>
<dbReference type="InterPro" id="IPR050628">
    <property type="entry name" value="SNF2_RAD54_helicase_TF"/>
</dbReference>
<keyword evidence="1" id="KW-0547">Nucleotide-binding</keyword>
<dbReference type="PANTHER" id="PTHR45626">
    <property type="entry name" value="TRANSCRIPTION TERMINATION FACTOR 2-RELATED"/>
    <property type="match status" value="1"/>
</dbReference>
<evidence type="ECO:0000256" key="2">
    <source>
        <dbReference type="ARBA" id="ARBA00022801"/>
    </source>
</evidence>
<evidence type="ECO:0000313" key="8">
    <source>
        <dbReference type="Proteomes" id="UP000714275"/>
    </source>
</evidence>
<dbReference type="InterPro" id="IPR000330">
    <property type="entry name" value="SNF2_N"/>
</dbReference>
<keyword evidence="3" id="KW-0067">ATP-binding</keyword>
<dbReference type="SMART" id="SM00490">
    <property type="entry name" value="HELICc"/>
    <property type="match status" value="1"/>
</dbReference>
<gene>
    <name evidence="7" type="ORF">EV702DRAFT_1221891</name>
</gene>
<evidence type="ECO:0000259" key="6">
    <source>
        <dbReference type="PROSITE" id="PS51194"/>
    </source>
</evidence>
<dbReference type="Proteomes" id="UP000714275">
    <property type="component" value="Unassembled WGS sequence"/>
</dbReference>
<feature type="region of interest" description="Disordered" evidence="4">
    <location>
        <begin position="1040"/>
        <end position="1086"/>
    </location>
</feature>
<dbReference type="Pfam" id="PF00271">
    <property type="entry name" value="Helicase_C"/>
    <property type="match status" value="1"/>
</dbReference>
<dbReference type="SUPFAM" id="SSF52540">
    <property type="entry name" value="P-loop containing nucleoside triphosphate hydrolases"/>
    <property type="match status" value="2"/>
</dbReference>
<dbReference type="PANTHER" id="PTHR45626:SF22">
    <property type="entry name" value="DNA REPAIR PROTEIN RAD5"/>
    <property type="match status" value="1"/>
</dbReference>
<evidence type="ECO:0000256" key="1">
    <source>
        <dbReference type="ARBA" id="ARBA00022741"/>
    </source>
</evidence>
<evidence type="ECO:0000256" key="4">
    <source>
        <dbReference type="SAM" id="MobiDB-lite"/>
    </source>
</evidence>
<keyword evidence="2 7" id="KW-0378">Hydrolase</keyword>
<dbReference type="PROSITE" id="PS51194">
    <property type="entry name" value="HELICASE_CTER"/>
    <property type="match status" value="1"/>
</dbReference>
<dbReference type="InterPro" id="IPR049730">
    <property type="entry name" value="SNF2/RAD54-like_C"/>
</dbReference>
<dbReference type="SMART" id="SM00487">
    <property type="entry name" value="DEXDc"/>
    <property type="match status" value="1"/>
</dbReference>
<proteinExistence type="predicted"/>
<comment type="caution">
    <text evidence="7">The sequence shown here is derived from an EMBL/GenBank/DDBJ whole genome shotgun (WGS) entry which is preliminary data.</text>
</comment>
<dbReference type="GO" id="GO:0008094">
    <property type="term" value="F:ATP-dependent activity, acting on DNA"/>
    <property type="evidence" value="ECO:0007669"/>
    <property type="project" value="TreeGrafter"/>
</dbReference>
<dbReference type="GO" id="GO:0016787">
    <property type="term" value="F:hydrolase activity"/>
    <property type="evidence" value="ECO:0007669"/>
    <property type="project" value="UniProtKB-KW"/>
</dbReference>
<dbReference type="GO" id="GO:0005634">
    <property type="term" value="C:nucleus"/>
    <property type="evidence" value="ECO:0007669"/>
    <property type="project" value="TreeGrafter"/>
</dbReference>